<accession>A0A8J5I229</accession>
<dbReference type="Proteomes" id="UP000709295">
    <property type="component" value="Unassembled WGS sequence"/>
</dbReference>
<proteinExistence type="predicted"/>
<name>A0A8J5I229_9STRA</name>
<dbReference type="AlphaFoldDB" id="A0A8J5I229"/>
<protein>
    <recommendedName>
        <fullName evidence="3">ARS-binding protein 1 N-terminal domain-containing protein</fullName>
    </recommendedName>
</protein>
<organism evidence="1 2">
    <name type="scientific">Phytophthora aleatoria</name>
    <dbReference type="NCBI Taxonomy" id="2496075"/>
    <lineage>
        <taxon>Eukaryota</taxon>
        <taxon>Sar</taxon>
        <taxon>Stramenopiles</taxon>
        <taxon>Oomycota</taxon>
        <taxon>Peronosporomycetes</taxon>
        <taxon>Peronosporales</taxon>
        <taxon>Peronosporaceae</taxon>
        <taxon>Phytophthora</taxon>
    </lineage>
</organism>
<reference evidence="1" key="1">
    <citation type="submission" date="2021-01" db="EMBL/GenBank/DDBJ databases">
        <title>Phytophthora aleatoria, a newly-described species from Pinus radiata is distinct from Phytophthora cactorum isolates based on comparative genomics.</title>
        <authorList>
            <person name="Mcdougal R."/>
            <person name="Panda P."/>
            <person name="Williams N."/>
            <person name="Studholme D.J."/>
        </authorList>
    </citation>
    <scope>NUCLEOTIDE SEQUENCE</scope>
    <source>
        <strain evidence="1">NZFS 4037</strain>
    </source>
</reference>
<evidence type="ECO:0000313" key="1">
    <source>
        <dbReference type="EMBL" id="KAG6941952.1"/>
    </source>
</evidence>
<evidence type="ECO:0000313" key="2">
    <source>
        <dbReference type="Proteomes" id="UP000709295"/>
    </source>
</evidence>
<dbReference type="EMBL" id="JAENGY010003343">
    <property type="protein sequence ID" value="KAG6941952.1"/>
    <property type="molecule type" value="Genomic_DNA"/>
</dbReference>
<sequence length="94" mass="10873">MGRWLTIKQKRCIIEKSMECPRMTHSELAGWATETFKLSRPLPRSTVSDTIRRASTIMSADCEDGNRRKALKVTSIRLEKRRHREVKSSKGQGR</sequence>
<comment type="caution">
    <text evidence="1">The sequence shown here is derived from an EMBL/GenBank/DDBJ whole genome shotgun (WGS) entry which is preliminary data.</text>
</comment>
<gene>
    <name evidence="1" type="ORF">JG688_00018387</name>
</gene>
<evidence type="ECO:0008006" key="3">
    <source>
        <dbReference type="Google" id="ProtNLM"/>
    </source>
</evidence>
<keyword evidence="2" id="KW-1185">Reference proteome</keyword>